<evidence type="ECO:0000313" key="3">
    <source>
        <dbReference type="EnsemblMetazoa" id="AFUN020713-PA"/>
    </source>
</evidence>
<dbReference type="SMART" id="SM00409">
    <property type="entry name" value="IG"/>
    <property type="match status" value="1"/>
</dbReference>
<dbReference type="VEuPathDB" id="VectorBase:AFUN020713"/>
<dbReference type="InterPro" id="IPR013106">
    <property type="entry name" value="Ig_V-set"/>
</dbReference>
<keyword evidence="1" id="KW-0472">Membrane</keyword>
<dbReference type="FunFam" id="2.60.40.10:FF:002398">
    <property type="entry name" value="Beat IIb"/>
    <property type="match status" value="1"/>
</dbReference>
<sequence length="297" mass="32829">MADKEKCVYVNAIIVLLTAQICASVTGTGLRNLSLSIKPPWVRRGQEAQLHCQYEMEGAPLYSVKWYRGTLEFYRYSPFENPPAKIFPFTGIKVDMTVSNATHVTLRNVGFNLSGNFTCEVTADAPSFYTGVATNVLTVVELPHSPPTLWTEHTKYDPGDILRANCSTPPSKPGATITFLLNSMTVGTESTVLHPTHDNLHWASRDLIIQLLPSHYSTGQLILRCLAEVGTIYSEVSQAPLESSRKEPIPERVTSPNGAATLTGSIETRRQQLFLIIMGILVILTVIHSYQPNSLIR</sequence>
<organism evidence="3">
    <name type="scientific">Anopheles funestus</name>
    <name type="common">African malaria mosquito</name>
    <dbReference type="NCBI Taxonomy" id="62324"/>
    <lineage>
        <taxon>Eukaryota</taxon>
        <taxon>Metazoa</taxon>
        <taxon>Ecdysozoa</taxon>
        <taxon>Arthropoda</taxon>
        <taxon>Hexapoda</taxon>
        <taxon>Insecta</taxon>
        <taxon>Pterygota</taxon>
        <taxon>Neoptera</taxon>
        <taxon>Endopterygota</taxon>
        <taxon>Diptera</taxon>
        <taxon>Nematocera</taxon>
        <taxon>Culicoidea</taxon>
        <taxon>Culicidae</taxon>
        <taxon>Anophelinae</taxon>
        <taxon>Anopheles</taxon>
    </lineage>
</organism>
<dbReference type="EnsemblMetazoa" id="AFUN020713-RA">
    <property type="protein sequence ID" value="AFUN020713-PA"/>
    <property type="gene ID" value="AFUN020713"/>
</dbReference>
<feature type="domain" description="Ig-like" evidence="2">
    <location>
        <begin position="42"/>
        <end position="138"/>
    </location>
</feature>
<accession>A0A4Y0BJ35</accession>
<feature type="transmembrane region" description="Helical" evidence="1">
    <location>
        <begin position="273"/>
        <end position="291"/>
    </location>
</feature>
<dbReference type="InterPro" id="IPR036179">
    <property type="entry name" value="Ig-like_dom_sf"/>
</dbReference>
<dbReference type="RefSeq" id="XP_049277015.1">
    <property type="nucleotide sequence ID" value="XM_049421058.1"/>
</dbReference>
<dbReference type="Gene3D" id="2.60.40.10">
    <property type="entry name" value="Immunoglobulins"/>
    <property type="match status" value="1"/>
</dbReference>
<keyword evidence="1" id="KW-1133">Transmembrane helix</keyword>
<dbReference type="InterPro" id="IPR003599">
    <property type="entry name" value="Ig_sub"/>
</dbReference>
<dbReference type="AlphaFoldDB" id="A0A4Y0BJ35"/>
<name>A0A4Y0BJ35_ANOFN</name>
<evidence type="ECO:0000259" key="2">
    <source>
        <dbReference type="PROSITE" id="PS50835"/>
    </source>
</evidence>
<dbReference type="InterPro" id="IPR007110">
    <property type="entry name" value="Ig-like_dom"/>
</dbReference>
<dbReference type="STRING" id="62324.A0A4Y0BJ35"/>
<protein>
    <submittedName>
        <fullName evidence="3">Ig-like domain-containing protein</fullName>
    </submittedName>
</protein>
<dbReference type="SUPFAM" id="SSF48726">
    <property type="entry name" value="Immunoglobulin"/>
    <property type="match status" value="1"/>
</dbReference>
<dbReference type="Pfam" id="PF07686">
    <property type="entry name" value="V-set"/>
    <property type="match status" value="1"/>
</dbReference>
<reference evidence="3" key="1">
    <citation type="submission" date="2020-05" db="UniProtKB">
        <authorList>
            <consortium name="EnsemblMetazoa"/>
        </authorList>
    </citation>
    <scope>IDENTIFICATION</scope>
    <source>
        <strain evidence="3">FUMOZ</strain>
    </source>
</reference>
<dbReference type="GeneID" id="125760686"/>
<dbReference type="PROSITE" id="PS50835">
    <property type="entry name" value="IG_LIKE"/>
    <property type="match status" value="1"/>
</dbReference>
<feature type="transmembrane region" description="Helical" evidence="1">
    <location>
        <begin position="12"/>
        <end position="33"/>
    </location>
</feature>
<evidence type="ECO:0000256" key="1">
    <source>
        <dbReference type="SAM" id="Phobius"/>
    </source>
</evidence>
<dbReference type="PANTHER" id="PTHR21261:SF6">
    <property type="entry name" value="BEATEN PATH IIA-RELATED"/>
    <property type="match status" value="1"/>
</dbReference>
<proteinExistence type="predicted"/>
<dbReference type="RefSeq" id="XP_049277014.1">
    <property type="nucleotide sequence ID" value="XM_049421057.1"/>
</dbReference>
<dbReference type="RefSeq" id="XP_049277016.1">
    <property type="nucleotide sequence ID" value="XM_049421059.1"/>
</dbReference>
<keyword evidence="1" id="KW-0812">Transmembrane</keyword>
<dbReference type="VEuPathDB" id="VectorBase:AFUN2_014119"/>
<dbReference type="InterPro" id="IPR013783">
    <property type="entry name" value="Ig-like_fold"/>
</dbReference>
<dbReference type="PANTHER" id="PTHR21261">
    <property type="entry name" value="BEAT PROTEIN"/>
    <property type="match status" value="1"/>
</dbReference>